<accession>A0A6C2UFD7</accession>
<keyword evidence="4" id="KW-0732">Signal</keyword>
<dbReference type="GO" id="GO:0006004">
    <property type="term" value="P:fucose metabolic process"/>
    <property type="evidence" value="ECO:0007669"/>
    <property type="project" value="InterPro"/>
</dbReference>
<dbReference type="GO" id="GO:0004560">
    <property type="term" value="F:alpha-L-fucosidase activity"/>
    <property type="evidence" value="ECO:0007669"/>
    <property type="project" value="InterPro"/>
</dbReference>
<dbReference type="InterPro" id="IPR057739">
    <property type="entry name" value="Glyco_hydro_29_N"/>
</dbReference>
<proteinExistence type="inferred from homology"/>
<dbReference type="EMBL" id="CAAHFH010000001">
    <property type="protein sequence ID" value="VGO18094.1"/>
    <property type="molecule type" value="Genomic_DNA"/>
</dbReference>
<dbReference type="PANTHER" id="PTHR10030:SF37">
    <property type="entry name" value="ALPHA-L-FUCOSIDASE-RELATED"/>
    <property type="match status" value="1"/>
</dbReference>
<keyword evidence="5" id="KW-0378">Hydrolase</keyword>
<dbReference type="InterPro" id="IPR031919">
    <property type="entry name" value="Fucosidase_C"/>
</dbReference>
<dbReference type="Pfam" id="PF16757">
    <property type="entry name" value="Fucosidase_C"/>
    <property type="match status" value="1"/>
</dbReference>
<sequence length="514" mass="58789">MLKVIRVVCCLVVVVSISLGGGRQPKEEFRYEADWDSIRSQYQVPEWFRDAKFGIFLHWGPYTVPAYATTKYGKYMYYSHWTNPRGQSAYEHHIKTYGPHSEFGYKDFIPMFKAEKFDAEAWVDLFKEAGAKYVVPVAEHHDNFAMYNSTVTRWNVVNMGPKKDTMRMLADATRSAGLKFGCSSHLATGRNFFSKKDPTFDTNNPDDWDLYMPPTEKGSPPSKEHLELWWNRTTDIIDQYEPDILWFDFGIDKPGWESIHKPILAYYYNKGLEWNKGVVFQDKNMNKTSRIDGKFFHDTSVKSFPEDLIVLDLERGRMSGIRDLPWQTDTATAENSWSYIQGVTFKTSGSLLDELIDIVSKNGCLLLNVGPKSDGTITKEETAILKEMGAWLKLNGEVIYKTRPWKIFGEGPTQVSAGSHSEQENVENVAADIRFTIHGDTLYATSLAWPEDGVFTIKSLAKGNPYESREIKSVEFISGGKKVKWEQSDEGLVIRTKGNKPCEAAYAFRIHFKD</sequence>
<reference evidence="9 10" key="1">
    <citation type="submission" date="2019-04" db="EMBL/GenBank/DDBJ databases">
        <authorList>
            <person name="Van Vliet M D."/>
        </authorList>
    </citation>
    <scope>NUCLEOTIDE SEQUENCE [LARGE SCALE GENOMIC DNA]</scope>
    <source>
        <strain evidence="9 10">F21</strain>
    </source>
</reference>
<dbReference type="AlphaFoldDB" id="A0A6C2UFD7"/>
<evidence type="ECO:0000259" key="8">
    <source>
        <dbReference type="Pfam" id="PF16757"/>
    </source>
</evidence>
<dbReference type="InterPro" id="IPR017853">
    <property type="entry name" value="GH"/>
</dbReference>
<dbReference type="GO" id="GO:0005764">
    <property type="term" value="C:lysosome"/>
    <property type="evidence" value="ECO:0007669"/>
    <property type="project" value="TreeGrafter"/>
</dbReference>
<keyword evidence="6" id="KW-0326">Glycosidase</keyword>
<dbReference type="PIRSF" id="PIRSF001092">
    <property type="entry name" value="Alpha-L-fucosidase"/>
    <property type="match status" value="1"/>
</dbReference>
<evidence type="ECO:0000313" key="9">
    <source>
        <dbReference type="EMBL" id="VGO18094.1"/>
    </source>
</evidence>
<dbReference type="Gene3D" id="3.20.20.80">
    <property type="entry name" value="Glycosidases"/>
    <property type="match status" value="1"/>
</dbReference>
<dbReference type="InterPro" id="IPR013780">
    <property type="entry name" value="Glyco_hydro_b"/>
</dbReference>
<evidence type="ECO:0000256" key="5">
    <source>
        <dbReference type="ARBA" id="ARBA00022801"/>
    </source>
</evidence>
<evidence type="ECO:0000256" key="3">
    <source>
        <dbReference type="ARBA" id="ARBA00012662"/>
    </source>
</evidence>
<feature type="domain" description="Glycoside hydrolase family 29 N-terminal" evidence="7">
    <location>
        <begin position="27"/>
        <end position="397"/>
    </location>
</feature>
<dbReference type="Gene3D" id="2.60.40.1180">
    <property type="entry name" value="Golgi alpha-mannosidase II"/>
    <property type="match status" value="1"/>
</dbReference>
<evidence type="ECO:0000313" key="10">
    <source>
        <dbReference type="Proteomes" id="UP000346198"/>
    </source>
</evidence>
<comment type="similarity">
    <text evidence="2">Belongs to the glycosyl hydrolase 29 family.</text>
</comment>
<dbReference type="SMART" id="SM00812">
    <property type="entry name" value="Alpha_L_fucos"/>
    <property type="match status" value="1"/>
</dbReference>
<evidence type="ECO:0000256" key="4">
    <source>
        <dbReference type="ARBA" id="ARBA00022729"/>
    </source>
</evidence>
<dbReference type="GO" id="GO:0016139">
    <property type="term" value="P:glycoside catabolic process"/>
    <property type="evidence" value="ECO:0007669"/>
    <property type="project" value="TreeGrafter"/>
</dbReference>
<dbReference type="InterPro" id="IPR000933">
    <property type="entry name" value="Glyco_hydro_29"/>
</dbReference>
<comment type="function">
    <text evidence="1">Alpha-L-fucosidase is responsible for hydrolyzing the alpha-1,6-linked fucose joined to the reducing-end N-acetylglucosamine of the carbohydrate moieties of glycoproteins.</text>
</comment>
<keyword evidence="10" id="KW-1185">Reference proteome</keyword>
<dbReference type="Pfam" id="PF01120">
    <property type="entry name" value="Alpha_L_fucos"/>
    <property type="match status" value="1"/>
</dbReference>
<gene>
    <name evidence="9" type="ORF">SCARR_00145</name>
</gene>
<dbReference type="Proteomes" id="UP000346198">
    <property type="component" value="Unassembled WGS sequence"/>
</dbReference>
<protein>
    <recommendedName>
        <fullName evidence="3">alpha-L-fucosidase</fullName>
        <ecNumber evidence="3">3.2.1.51</ecNumber>
    </recommendedName>
</protein>
<dbReference type="PANTHER" id="PTHR10030">
    <property type="entry name" value="ALPHA-L-FUCOSIDASE"/>
    <property type="match status" value="1"/>
</dbReference>
<dbReference type="SUPFAM" id="SSF51445">
    <property type="entry name" value="(Trans)glycosidases"/>
    <property type="match status" value="1"/>
</dbReference>
<evidence type="ECO:0000259" key="7">
    <source>
        <dbReference type="Pfam" id="PF01120"/>
    </source>
</evidence>
<evidence type="ECO:0000256" key="1">
    <source>
        <dbReference type="ARBA" id="ARBA00004071"/>
    </source>
</evidence>
<feature type="domain" description="Alpha-L-fucosidase C-terminal" evidence="8">
    <location>
        <begin position="427"/>
        <end position="510"/>
    </location>
</feature>
<dbReference type="EC" id="3.2.1.51" evidence="3"/>
<organism evidence="9 10">
    <name type="scientific">Pontiella sulfatireligans</name>
    <dbReference type="NCBI Taxonomy" id="2750658"/>
    <lineage>
        <taxon>Bacteria</taxon>
        <taxon>Pseudomonadati</taxon>
        <taxon>Kiritimatiellota</taxon>
        <taxon>Kiritimatiellia</taxon>
        <taxon>Kiritimatiellales</taxon>
        <taxon>Pontiellaceae</taxon>
        <taxon>Pontiella</taxon>
    </lineage>
</organism>
<name>A0A6C2UFD7_9BACT</name>
<evidence type="ECO:0000256" key="2">
    <source>
        <dbReference type="ARBA" id="ARBA00007951"/>
    </source>
</evidence>
<dbReference type="InterPro" id="IPR016286">
    <property type="entry name" value="FUC_metazoa-typ"/>
</dbReference>
<dbReference type="RefSeq" id="WP_136059620.1">
    <property type="nucleotide sequence ID" value="NZ_CAAHFH010000001.1"/>
</dbReference>
<evidence type="ECO:0000256" key="6">
    <source>
        <dbReference type="ARBA" id="ARBA00023295"/>
    </source>
</evidence>